<feature type="chain" id="PRO_5042105761" description="Secreted protein" evidence="1">
    <location>
        <begin position="26"/>
        <end position="82"/>
    </location>
</feature>
<comment type="caution">
    <text evidence="2">The sequence shown here is derived from an EMBL/GenBank/DDBJ whole genome shotgun (WGS) entry which is preliminary data.</text>
</comment>
<dbReference type="AlphaFoldDB" id="A0AAD9M8H7"/>
<dbReference type="Proteomes" id="UP001232148">
    <property type="component" value="Unassembled WGS sequence"/>
</dbReference>
<name>A0AAD9M8H7_9PEZI</name>
<dbReference type="EMBL" id="MU842828">
    <property type="protein sequence ID" value="KAK2032683.1"/>
    <property type="molecule type" value="Genomic_DNA"/>
</dbReference>
<proteinExistence type="predicted"/>
<evidence type="ECO:0000256" key="1">
    <source>
        <dbReference type="SAM" id="SignalP"/>
    </source>
</evidence>
<feature type="signal peptide" evidence="1">
    <location>
        <begin position="1"/>
        <end position="25"/>
    </location>
</feature>
<reference evidence="2" key="1">
    <citation type="submission" date="2021-06" db="EMBL/GenBank/DDBJ databases">
        <title>Comparative genomics, transcriptomics and evolutionary studies reveal genomic signatures of adaptation to plant cell wall in hemibiotrophic fungi.</title>
        <authorList>
            <consortium name="DOE Joint Genome Institute"/>
            <person name="Baroncelli R."/>
            <person name="Diaz J.F."/>
            <person name="Benocci T."/>
            <person name="Peng M."/>
            <person name="Battaglia E."/>
            <person name="Haridas S."/>
            <person name="Andreopoulos W."/>
            <person name="Labutti K."/>
            <person name="Pangilinan J."/>
            <person name="Floch G.L."/>
            <person name="Makela M.R."/>
            <person name="Henrissat B."/>
            <person name="Grigoriev I.V."/>
            <person name="Crouch J.A."/>
            <person name="De Vries R.P."/>
            <person name="Sukno S.A."/>
            <person name="Thon M.R."/>
        </authorList>
    </citation>
    <scope>NUCLEOTIDE SEQUENCE</scope>
    <source>
        <strain evidence="2">MAFF235873</strain>
    </source>
</reference>
<evidence type="ECO:0000313" key="3">
    <source>
        <dbReference type="Proteomes" id="UP001232148"/>
    </source>
</evidence>
<protein>
    <recommendedName>
        <fullName evidence="4">Secreted protein</fullName>
    </recommendedName>
</protein>
<keyword evidence="3" id="KW-1185">Reference proteome</keyword>
<gene>
    <name evidence="2" type="ORF">LX32DRAFT_635993</name>
</gene>
<sequence length="82" mass="9009">MVPPRPTSFFLHLLSLHLFLFYIEQERCLTDPKSSSRVHLPCAVNNQMLLSGQLAAARPHAVAQSTPVPNMAAVSELQLAAQ</sequence>
<evidence type="ECO:0008006" key="4">
    <source>
        <dbReference type="Google" id="ProtNLM"/>
    </source>
</evidence>
<accession>A0AAD9M8H7</accession>
<keyword evidence="1" id="KW-0732">Signal</keyword>
<evidence type="ECO:0000313" key="2">
    <source>
        <dbReference type="EMBL" id="KAK2032683.1"/>
    </source>
</evidence>
<organism evidence="2 3">
    <name type="scientific">Colletotrichum zoysiae</name>
    <dbReference type="NCBI Taxonomy" id="1216348"/>
    <lineage>
        <taxon>Eukaryota</taxon>
        <taxon>Fungi</taxon>
        <taxon>Dikarya</taxon>
        <taxon>Ascomycota</taxon>
        <taxon>Pezizomycotina</taxon>
        <taxon>Sordariomycetes</taxon>
        <taxon>Hypocreomycetidae</taxon>
        <taxon>Glomerellales</taxon>
        <taxon>Glomerellaceae</taxon>
        <taxon>Colletotrichum</taxon>
        <taxon>Colletotrichum graminicola species complex</taxon>
    </lineage>
</organism>